<dbReference type="AlphaFoldDB" id="A0A0C3QA89"/>
<dbReference type="EMBL" id="KN823014">
    <property type="protein sequence ID" value="KIO27125.1"/>
    <property type="molecule type" value="Genomic_DNA"/>
</dbReference>
<proteinExistence type="predicted"/>
<dbReference type="Proteomes" id="UP000054248">
    <property type="component" value="Unassembled WGS sequence"/>
</dbReference>
<feature type="region of interest" description="Disordered" evidence="1">
    <location>
        <begin position="36"/>
        <end position="63"/>
    </location>
</feature>
<evidence type="ECO:0000313" key="3">
    <source>
        <dbReference type="Proteomes" id="UP000054248"/>
    </source>
</evidence>
<gene>
    <name evidence="2" type="ORF">M407DRAFT_243461</name>
</gene>
<sequence length="152" mass="17518">MLPIHQASLRYQSRWVSNTVSLVRWEFLEKLDGRPSRRGEEIDNVPHGNARRPTHTDHRPAQPRTLFAKHTDNSKLNPPCRQLNRDSPARWGFVCIGRKEGFTAPNKKPVSPRRLPRRTELECGRWVHGTTFTTHSTCQATLAVRIAGYFLI</sequence>
<evidence type="ECO:0000313" key="2">
    <source>
        <dbReference type="EMBL" id="KIO27125.1"/>
    </source>
</evidence>
<protein>
    <submittedName>
        <fullName evidence="2">Uncharacterized protein</fullName>
    </submittedName>
</protein>
<keyword evidence="3" id="KW-1185">Reference proteome</keyword>
<evidence type="ECO:0000256" key="1">
    <source>
        <dbReference type="SAM" id="MobiDB-lite"/>
    </source>
</evidence>
<dbReference type="HOGENOM" id="CLU_1723670_0_0_1"/>
<name>A0A0C3QA89_9AGAM</name>
<accession>A0A0C3QA89</accession>
<reference evidence="3" key="2">
    <citation type="submission" date="2015-01" db="EMBL/GenBank/DDBJ databases">
        <title>Evolutionary Origins and Diversification of the Mycorrhizal Mutualists.</title>
        <authorList>
            <consortium name="DOE Joint Genome Institute"/>
            <consortium name="Mycorrhizal Genomics Consortium"/>
            <person name="Kohler A."/>
            <person name="Kuo A."/>
            <person name="Nagy L.G."/>
            <person name="Floudas D."/>
            <person name="Copeland A."/>
            <person name="Barry K.W."/>
            <person name="Cichocki N."/>
            <person name="Veneault-Fourrey C."/>
            <person name="LaButti K."/>
            <person name="Lindquist E.A."/>
            <person name="Lipzen A."/>
            <person name="Lundell T."/>
            <person name="Morin E."/>
            <person name="Murat C."/>
            <person name="Riley R."/>
            <person name="Ohm R."/>
            <person name="Sun H."/>
            <person name="Tunlid A."/>
            <person name="Henrissat B."/>
            <person name="Grigoriev I.V."/>
            <person name="Hibbett D.S."/>
            <person name="Martin F."/>
        </authorList>
    </citation>
    <scope>NUCLEOTIDE SEQUENCE [LARGE SCALE GENOMIC DNA]</scope>
    <source>
        <strain evidence="3">MUT 4182</strain>
    </source>
</reference>
<organism evidence="2 3">
    <name type="scientific">Tulasnella calospora MUT 4182</name>
    <dbReference type="NCBI Taxonomy" id="1051891"/>
    <lineage>
        <taxon>Eukaryota</taxon>
        <taxon>Fungi</taxon>
        <taxon>Dikarya</taxon>
        <taxon>Basidiomycota</taxon>
        <taxon>Agaricomycotina</taxon>
        <taxon>Agaricomycetes</taxon>
        <taxon>Cantharellales</taxon>
        <taxon>Tulasnellaceae</taxon>
        <taxon>Tulasnella</taxon>
    </lineage>
</organism>
<reference evidence="2 3" key="1">
    <citation type="submission" date="2014-04" db="EMBL/GenBank/DDBJ databases">
        <authorList>
            <consortium name="DOE Joint Genome Institute"/>
            <person name="Kuo A."/>
            <person name="Girlanda M."/>
            <person name="Perotto S."/>
            <person name="Kohler A."/>
            <person name="Nagy L.G."/>
            <person name="Floudas D."/>
            <person name="Copeland A."/>
            <person name="Barry K.W."/>
            <person name="Cichocki N."/>
            <person name="Veneault-Fourrey C."/>
            <person name="LaButti K."/>
            <person name="Lindquist E.A."/>
            <person name="Lipzen A."/>
            <person name="Lundell T."/>
            <person name="Morin E."/>
            <person name="Murat C."/>
            <person name="Sun H."/>
            <person name="Tunlid A."/>
            <person name="Henrissat B."/>
            <person name="Grigoriev I.V."/>
            <person name="Hibbett D.S."/>
            <person name="Martin F."/>
            <person name="Nordberg H.P."/>
            <person name="Cantor M.N."/>
            <person name="Hua S.X."/>
        </authorList>
    </citation>
    <scope>NUCLEOTIDE SEQUENCE [LARGE SCALE GENOMIC DNA]</scope>
    <source>
        <strain evidence="2 3">MUT 4182</strain>
    </source>
</reference>